<evidence type="ECO:0000256" key="4">
    <source>
        <dbReference type="ARBA" id="ARBA00012381"/>
    </source>
</evidence>
<dbReference type="InterPro" id="IPR000086">
    <property type="entry name" value="NUDIX_hydrolase_dom"/>
</dbReference>
<organism evidence="11 12">
    <name type="scientific">Moryella indoligenes</name>
    <dbReference type="NCBI Taxonomy" id="371674"/>
    <lineage>
        <taxon>Bacteria</taxon>
        <taxon>Bacillati</taxon>
        <taxon>Bacillota</taxon>
        <taxon>Clostridia</taxon>
        <taxon>Lachnospirales</taxon>
        <taxon>Lachnospiraceae</taxon>
        <taxon>Moryella</taxon>
    </lineage>
</organism>
<dbReference type="PANTHER" id="PTHR42904:SF6">
    <property type="entry name" value="NAD-CAPPED RNA HYDROLASE NUDT12"/>
    <property type="match status" value="1"/>
</dbReference>
<dbReference type="InterPro" id="IPR049734">
    <property type="entry name" value="NudC-like_C"/>
</dbReference>
<dbReference type="NCBIfam" id="NF001299">
    <property type="entry name" value="PRK00241.1"/>
    <property type="match status" value="1"/>
</dbReference>
<evidence type="ECO:0000256" key="1">
    <source>
        <dbReference type="ARBA" id="ARBA00001946"/>
    </source>
</evidence>
<dbReference type="PROSITE" id="PS51462">
    <property type="entry name" value="NUDIX"/>
    <property type="match status" value="1"/>
</dbReference>
<dbReference type="InterPro" id="IPR050241">
    <property type="entry name" value="NAD-cap_RNA_hydrolase_NudC"/>
</dbReference>
<dbReference type="EC" id="3.6.1.22" evidence="4"/>
<evidence type="ECO:0000256" key="7">
    <source>
        <dbReference type="ARBA" id="ARBA00022842"/>
    </source>
</evidence>
<dbReference type="GO" id="GO:0006742">
    <property type="term" value="P:NADP+ catabolic process"/>
    <property type="evidence" value="ECO:0007669"/>
    <property type="project" value="TreeGrafter"/>
</dbReference>
<sequence>MIQDIAPKKYHVEYRTDRKPAESSSLMICGNEGILVKKEGEAERLPRFSDFTAAGVDFSALTIQARYLFAIDEQLYFLVSRSTIPGGLLSEGYRFMSAAELRSFSPQHEAFAAITATQFWRFYDSRKYCGRCGSPMVHSEVERAMVCKHCGLIEYPKISPAIIVAVTNGDKLLLTRYTRNASDYRRKALVAGFVEVGETPEDTVHREVLEETGLRVKNIRPFRTQPWSFSDSLMIGFTAELDGSDHITLQEDELCEAAFYSREDVPDNPNMTSVANELMQAFKRGEF</sequence>
<dbReference type="EMBL" id="JAUSTO010000007">
    <property type="protein sequence ID" value="MDQ0152703.1"/>
    <property type="molecule type" value="Genomic_DNA"/>
</dbReference>
<keyword evidence="5" id="KW-0479">Metal-binding</keyword>
<comment type="cofactor">
    <cofactor evidence="1">
        <name>Mg(2+)</name>
        <dbReference type="ChEBI" id="CHEBI:18420"/>
    </cofactor>
</comment>
<dbReference type="GO" id="GO:0019677">
    <property type="term" value="P:NAD+ catabolic process"/>
    <property type="evidence" value="ECO:0007669"/>
    <property type="project" value="TreeGrafter"/>
</dbReference>
<reference evidence="11" key="1">
    <citation type="submission" date="2023-07" db="EMBL/GenBank/DDBJ databases">
        <title>Genomic Encyclopedia of Type Strains, Phase IV (KMG-IV): sequencing the most valuable type-strain genomes for metagenomic binning, comparative biology and taxonomic classification.</title>
        <authorList>
            <person name="Goeker M."/>
        </authorList>
    </citation>
    <scope>NUCLEOTIDE SEQUENCE</scope>
    <source>
        <strain evidence="11">DSM 19659</strain>
    </source>
</reference>
<evidence type="ECO:0000256" key="6">
    <source>
        <dbReference type="ARBA" id="ARBA00022801"/>
    </source>
</evidence>
<dbReference type="PROSITE" id="PS00893">
    <property type="entry name" value="NUDIX_BOX"/>
    <property type="match status" value="1"/>
</dbReference>
<evidence type="ECO:0000259" key="10">
    <source>
        <dbReference type="PROSITE" id="PS51462"/>
    </source>
</evidence>
<evidence type="ECO:0000256" key="8">
    <source>
        <dbReference type="ARBA" id="ARBA00023027"/>
    </source>
</evidence>
<dbReference type="InterPro" id="IPR020084">
    <property type="entry name" value="NUDIX_hydrolase_CS"/>
</dbReference>
<dbReference type="GO" id="GO:0035529">
    <property type="term" value="F:NADH pyrophosphatase activity"/>
    <property type="evidence" value="ECO:0007669"/>
    <property type="project" value="TreeGrafter"/>
</dbReference>
<keyword evidence="6 11" id="KW-0378">Hydrolase</keyword>
<dbReference type="InterPro" id="IPR015797">
    <property type="entry name" value="NUDIX_hydrolase-like_dom_sf"/>
</dbReference>
<evidence type="ECO:0000256" key="2">
    <source>
        <dbReference type="ARBA" id="ARBA00001947"/>
    </source>
</evidence>
<protein>
    <recommendedName>
        <fullName evidence="4">NAD(+) diphosphatase</fullName>
        <ecNumber evidence="4">3.6.1.22</ecNumber>
    </recommendedName>
</protein>
<dbReference type="RefSeq" id="WP_307254514.1">
    <property type="nucleotide sequence ID" value="NZ_JAUSTO010000007.1"/>
</dbReference>
<dbReference type="Proteomes" id="UP001241537">
    <property type="component" value="Unassembled WGS sequence"/>
</dbReference>
<comment type="caution">
    <text evidence="11">The sequence shown here is derived from an EMBL/GenBank/DDBJ whole genome shotgun (WGS) entry which is preliminary data.</text>
</comment>
<name>A0AAE3VAX5_9FIRM</name>
<evidence type="ECO:0000256" key="5">
    <source>
        <dbReference type="ARBA" id="ARBA00022723"/>
    </source>
</evidence>
<evidence type="ECO:0000313" key="11">
    <source>
        <dbReference type="EMBL" id="MDQ0152703.1"/>
    </source>
</evidence>
<feature type="domain" description="Nudix hydrolase" evidence="10">
    <location>
        <begin position="156"/>
        <end position="282"/>
    </location>
</feature>
<evidence type="ECO:0000256" key="9">
    <source>
        <dbReference type="ARBA" id="ARBA00023679"/>
    </source>
</evidence>
<keyword evidence="8" id="KW-0520">NAD</keyword>
<keyword evidence="7" id="KW-0460">Magnesium</keyword>
<gene>
    <name evidence="11" type="ORF">J2S20_001397</name>
</gene>
<dbReference type="InterPro" id="IPR015376">
    <property type="entry name" value="Znr_NADH_PPase"/>
</dbReference>
<comment type="similarity">
    <text evidence="3">Belongs to the Nudix hydrolase family. NudC subfamily.</text>
</comment>
<dbReference type="AlphaFoldDB" id="A0AAE3VAX5"/>
<dbReference type="Pfam" id="PF09297">
    <property type="entry name" value="Zn_ribbon_NUD"/>
    <property type="match status" value="1"/>
</dbReference>
<dbReference type="SUPFAM" id="SSF55811">
    <property type="entry name" value="Nudix"/>
    <property type="match status" value="1"/>
</dbReference>
<dbReference type="GO" id="GO:0005829">
    <property type="term" value="C:cytosol"/>
    <property type="evidence" value="ECO:0007669"/>
    <property type="project" value="TreeGrafter"/>
</dbReference>
<dbReference type="Gene3D" id="3.90.79.20">
    <property type="match status" value="1"/>
</dbReference>
<dbReference type="PANTHER" id="PTHR42904">
    <property type="entry name" value="NUDIX HYDROLASE, NUDC SUBFAMILY"/>
    <property type="match status" value="1"/>
</dbReference>
<dbReference type="GO" id="GO:0046872">
    <property type="term" value="F:metal ion binding"/>
    <property type="evidence" value="ECO:0007669"/>
    <property type="project" value="UniProtKB-KW"/>
</dbReference>
<proteinExistence type="inferred from homology"/>
<dbReference type="Gene3D" id="3.90.79.10">
    <property type="entry name" value="Nucleoside Triphosphate Pyrophosphohydrolase"/>
    <property type="match status" value="1"/>
</dbReference>
<dbReference type="CDD" id="cd03429">
    <property type="entry name" value="NUDIX_NADH_pyrophosphatase_Nudt13"/>
    <property type="match status" value="1"/>
</dbReference>
<accession>A0AAE3VAX5</accession>
<keyword evidence="12" id="KW-1185">Reference proteome</keyword>
<evidence type="ECO:0000313" key="12">
    <source>
        <dbReference type="Proteomes" id="UP001241537"/>
    </source>
</evidence>
<dbReference type="Pfam" id="PF00293">
    <property type="entry name" value="NUDIX"/>
    <property type="match status" value="1"/>
</dbReference>
<evidence type="ECO:0000256" key="3">
    <source>
        <dbReference type="ARBA" id="ARBA00009595"/>
    </source>
</evidence>
<comment type="catalytic activity">
    <reaction evidence="9">
        <text>a 5'-end NAD(+)-phospho-ribonucleoside in mRNA + H2O = a 5'-end phospho-adenosine-phospho-ribonucleoside in mRNA + beta-nicotinamide D-ribonucleotide + 2 H(+)</text>
        <dbReference type="Rhea" id="RHEA:60876"/>
        <dbReference type="Rhea" id="RHEA-COMP:15698"/>
        <dbReference type="Rhea" id="RHEA-COMP:15719"/>
        <dbReference type="ChEBI" id="CHEBI:14649"/>
        <dbReference type="ChEBI" id="CHEBI:15377"/>
        <dbReference type="ChEBI" id="CHEBI:15378"/>
        <dbReference type="ChEBI" id="CHEBI:144029"/>
        <dbReference type="ChEBI" id="CHEBI:144051"/>
    </reaction>
    <physiologicalReaction direction="left-to-right" evidence="9">
        <dbReference type="Rhea" id="RHEA:60877"/>
    </physiologicalReaction>
</comment>
<comment type="cofactor">
    <cofactor evidence="2">
        <name>Zn(2+)</name>
        <dbReference type="ChEBI" id="CHEBI:29105"/>
    </cofactor>
</comment>